<dbReference type="EC" id="2.7.7.-" evidence="1"/>
<sequence length="206" mass="23973">MIGIIHITQHFAPLIEELVLGYEEQYVEVFEREDFKIDDAKEVITQSYLTREKQSLIILAANKYNHAAQNALLKIIEEPPSKIQFILIAKNKNALLPTIRSRMRIITHKSHLELPPFALNVKKLSLQEIYHFCKQNEGKAPSKEETKLQIESLLFALKEAKIKLTQRELGLFDIAIKLNQNDATEKHNYIFLPLLLRIYQKQKSLQ</sequence>
<dbReference type="Gene3D" id="3.40.50.300">
    <property type="entry name" value="P-loop containing nucleotide triphosphate hydrolases"/>
    <property type="match status" value="1"/>
</dbReference>
<protein>
    <submittedName>
        <fullName evidence="1">DNA polymerase III subunit delta</fullName>
        <ecNumber evidence="1">2.7.7.-</ecNumber>
    </submittedName>
</protein>
<evidence type="ECO:0000313" key="2">
    <source>
        <dbReference type="Proteomes" id="UP000255335"/>
    </source>
</evidence>
<dbReference type="SUPFAM" id="SSF52540">
    <property type="entry name" value="P-loop containing nucleoside triphosphate hydrolases"/>
    <property type="match status" value="1"/>
</dbReference>
<dbReference type="RefSeq" id="WP_115025700.1">
    <property type="nucleotide sequence ID" value="NZ_UGHZ01000001.1"/>
</dbReference>
<dbReference type="EMBL" id="UGHZ01000001">
    <property type="protein sequence ID" value="STP08895.1"/>
    <property type="molecule type" value="Genomic_DNA"/>
</dbReference>
<dbReference type="GO" id="GO:0016779">
    <property type="term" value="F:nucleotidyltransferase activity"/>
    <property type="evidence" value="ECO:0007669"/>
    <property type="project" value="UniProtKB-KW"/>
</dbReference>
<reference evidence="1 2" key="1">
    <citation type="submission" date="2018-06" db="EMBL/GenBank/DDBJ databases">
        <authorList>
            <consortium name="Pathogen Informatics"/>
            <person name="Doyle S."/>
        </authorList>
    </citation>
    <scope>NUCLEOTIDE SEQUENCE [LARGE SCALE GENOMIC DNA]</scope>
    <source>
        <strain evidence="1 2">NCTC12221</strain>
    </source>
</reference>
<name>A0A377JPC1_9HELI</name>
<dbReference type="Pfam" id="PF13177">
    <property type="entry name" value="DNA_pol3_delta2"/>
    <property type="match status" value="1"/>
</dbReference>
<accession>A0A377JPC1</accession>
<evidence type="ECO:0000313" key="1">
    <source>
        <dbReference type="EMBL" id="STP08895.1"/>
    </source>
</evidence>
<gene>
    <name evidence="1" type="primary">holB</name>
    <name evidence="1" type="ORF">NCTC12221_00318</name>
</gene>
<dbReference type="Proteomes" id="UP000255335">
    <property type="component" value="Unassembled WGS sequence"/>
</dbReference>
<dbReference type="NCBIfam" id="NF006296">
    <property type="entry name" value="PRK08485.1"/>
    <property type="match status" value="1"/>
</dbReference>
<organism evidence="1 2">
    <name type="scientific">Helicobacter cinaedi</name>
    <dbReference type="NCBI Taxonomy" id="213"/>
    <lineage>
        <taxon>Bacteria</taxon>
        <taxon>Pseudomonadati</taxon>
        <taxon>Campylobacterota</taxon>
        <taxon>Epsilonproteobacteria</taxon>
        <taxon>Campylobacterales</taxon>
        <taxon>Helicobacteraceae</taxon>
        <taxon>Helicobacter</taxon>
    </lineage>
</organism>
<dbReference type="InterPro" id="IPR027417">
    <property type="entry name" value="P-loop_NTPase"/>
</dbReference>
<keyword evidence="1" id="KW-0808">Transferase</keyword>
<dbReference type="AlphaFoldDB" id="A0A377JPC1"/>
<keyword evidence="1" id="KW-0548">Nucleotidyltransferase</keyword>
<proteinExistence type="predicted"/>